<evidence type="ECO:0000256" key="14">
    <source>
        <dbReference type="SAM" id="SignalP"/>
    </source>
</evidence>
<dbReference type="InterPro" id="IPR035897">
    <property type="entry name" value="Toll_tir_struct_dom_sf"/>
</dbReference>
<evidence type="ECO:0000256" key="13">
    <source>
        <dbReference type="ARBA" id="ARBA00023198"/>
    </source>
</evidence>
<comment type="subcellular location">
    <subcellularLocation>
        <location evidence="1">Membrane</location>
        <topology evidence="1">Single-pass type I membrane protein</topology>
    </subcellularLocation>
</comment>
<proteinExistence type="inferred from homology"/>
<evidence type="ECO:0000256" key="11">
    <source>
        <dbReference type="ARBA" id="ARBA00023170"/>
    </source>
</evidence>
<keyword evidence="8" id="KW-0391">Immunity</keyword>
<dbReference type="SMART" id="SM00369">
    <property type="entry name" value="LRR_TYP"/>
    <property type="match status" value="13"/>
</dbReference>
<dbReference type="GeneID" id="109481824"/>
<evidence type="ECO:0000256" key="4">
    <source>
        <dbReference type="ARBA" id="ARBA00022614"/>
    </source>
</evidence>
<organism evidence="16 17">
    <name type="scientific">Branchiostoma belcheri</name>
    <name type="common">Amphioxus</name>
    <dbReference type="NCBI Taxonomy" id="7741"/>
    <lineage>
        <taxon>Eukaryota</taxon>
        <taxon>Metazoa</taxon>
        <taxon>Chordata</taxon>
        <taxon>Cephalochordata</taxon>
        <taxon>Leptocardii</taxon>
        <taxon>Amphioxiformes</taxon>
        <taxon>Branchiostomatidae</taxon>
        <taxon>Branchiostoma</taxon>
    </lineage>
</organism>
<gene>
    <name evidence="17 18" type="primary">LOC109481824</name>
</gene>
<dbReference type="PANTHER" id="PTHR24365:SF530">
    <property type="entry name" value="MSTPROX-RELATED"/>
    <property type="match status" value="1"/>
</dbReference>
<feature type="domain" description="TIR" evidence="15">
    <location>
        <begin position="707"/>
        <end position="852"/>
    </location>
</feature>
<keyword evidence="12" id="KW-0325">Glycoprotein</keyword>
<dbReference type="GO" id="GO:0045087">
    <property type="term" value="P:innate immune response"/>
    <property type="evidence" value="ECO:0007669"/>
    <property type="project" value="UniProtKB-KW"/>
</dbReference>
<dbReference type="SMART" id="SM00082">
    <property type="entry name" value="LRRCT"/>
    <property type="match status" value="1"/>
</dbReference>
<dbReference type="RefSeq" id="XP_019639990.1">
    <property type="nucleotide sequence ID" value="XM_019784431.1"/>
</dbReference>
<evidence type="ECO:0000256" key="10">
    <source>
        <dbReference type="ARBA" id="ARBA00023136"/>
    </source>
</evidence>
<protein>
    <submittedName>
        <fullName evidence="17 18">Toll-like receptor 3</fullName>
    </submittedName>
</protein>
<evidence type="ECO:0000256" key="12">
    <source>
        <dbReference type="ARBA" id="ARBA00023180"/>
    </source>
</evidence>
<evidence type="ECO:0000256" key="7">
    <source>
        <dbReference type="ARBA" id="ARBA00022737"/>
    </source>
</evidence>
<dbReference type="InterPro" id="IPR000483">
    <property type="entry name" value="Cys-rich_flank_reg_C"/>
</dbReference>
<dbReference type="Gene3D" id="3.40.50.10140">
    <property type="entry name" value="Toll/interleukin-1 receptor homology (TIR) domain"/>
    <property type="match status" value="1"/>
</dbReference>
<dbReference type="KEGG" id="bbel:109481824"/>
<feature type="signal peptide" evidence="14">
    <location>
        <begin position="1"/>
        <end position="22"/>
    </location>
</feature>
<accession>A0A6P4ZFI7</accession>
<evidence type="ECO:0000256" key="5">
    <source>
        <dbReference type="ARBA" id="ARBA00022692"/>
    </source>
</evidence>
<keyword evidence="9" id="KW-1133">Transmembrane helix</keyword>
<dbReference type="SMART" id="SM00255">
    <property type="entry name" value="TIR"/>
    <property type="match status" value="1"/>
</dbReference>
<sequence length="867" mass="98376">MAAGRLALFVATTLAVWSVSQQTPPATGQVSTGARGKSCRVYNRTVADCSSMRLRSVLDAAVSELPPTIKTLYLLSNGITTLPDCAFCHLTQLEFVDLSFCNITSVSKTAFAKLVHMKTILLIGNNLTTLENGTFEELQNITEVNLADNKLTEIPYGAFPVKNSLRILDLSGNHVNLQDKGTTNWDRFKSLRHILLRLNGISSSTGWIFAREDLNVSLRTLDLSYNKISRLDSAAFNGIRSLQRLVLSSNDILTVNTSSFSSLAQTGLETLVLFRNNLTSVTDNTFTSVPLLKRLDLAYNNISRIEDNAFEGLRHLEVLSLYLNPLWSAPMAALEKLNSSLLELDLRFCSMLNIQADQFRRFGNLLSLNISDNYIGALGSGHRLTGTEFRGLDNLTSLNIGGGPGYNRMKIIEKSFVFLPKLQKLVMSGLLGFNENFEGSFEYNPDLRLIDMDRMNIRVLNPYLFQDLRKLEELVLSNNNLYLMLNSDSASSSKKFARFFGDLTNLQTLRLQGNRLESLQKDIFQNLTKLRYLNLGPGLYGDHNNRLSNLQRELFKSLTSLETLRIDGNLLTSVEKSVFEPVSKSLKELYIYRNNFDCTCENLRWFREWVNNTRADVIGLAEGRLTCATPRKYANESILSFHPEVDCVSQVEVIASITTCSVFLVVAVATIVCRQFGLHKYVQYVWVLVTRRRKEAYERLEGEDLEVEYDAYVSHSAEDVRWIQDVLIPNLEQKSPQLKLCIPDRDTMPGPIIDNVQDYIRRSRKTLCLVTQQYLDQEASWLEMQVASYRLFDKDDRRDVVVMVFLEPIPKNKLTHFQKLRKLLRPGMFLQWPGPDDTAGHPLFWLLLRDALGTSNNPVPRDRPQVI</sequence>
<keyword evidence="10" id="KW-0472">Membrane</keyword>
<keyword evidence="13" id="KW-0395">Inflammatory response</keyword>
<dbReference type="PIRSF" id="PIRSF037595">
    <property type="entry name" value="Toll-like_receptor"/>
    <property type="match status" value="1"/>
</dbReference>
<evidence type="ECO:0000256" key="2">
    <source>
        <dbReference type="ARBA" id="ARBA00009634"/>
    </source>
</evidence>
<keyword evidence="16" id="KW-1185">Reference proteome</keyword>
<keyword evidence="3" id="KW-0399">Innate immunity</keyword>
<dbReference type="Pfam" id="PF01582">
    <property type="entry name" value="TIR"/>
    <property type="match status" value="1"/>
</dbReference>
<evidence type="ECO:0000313" key="18">
    <source>
        <dbReference type="RefSeq" id="XP_019639991.1"/>
    </source>
</evidence>
<reference evidence="17 18" key="1">
    <citation type="submission" date="2025-04" db="UniProtKB">
        <authorList>
            <consortium name="RefSeq"/>
        </authorList>
    </citation>
    <scope>IDENTIFICATION</scope>
    <source>
        <tissue evidence="17 18">Gonad</tissue>
    </source>
</reference>
<evidence type="ECO:0000313" key="17">
    <source>
        <dbReference type="RefSeq" id="XP_019639990.1"/>
    </source>
</evidence>
<dbReference type="InterPro" id="IPR032675">
    <property type="entry name" value="LRR_dom_sf"/>
</dbReference>
<keyword evidence="5" id="KW-0812">Transmembrane</keyword>
<dbReference type="Gene3D" id="3.80.10.10">
    <property type="entry name" value="Ribonuclease Inhibitor"/>
    <property type="match status" value="3"/>
</dbReference>
<dbReference type="PROSITE" id="PS51450">
    <property type="entry name" value="LRR"/>
    <property type="match status" value="3"/>
</dbReference>
<keyword evidence="7" id="KW-0677">Repeat</keyword>
<dbReference type="Pfam" id="PF13855">
    <property type="entry name" value="LRR_8"/>
    <property type="match status" value="4"/>
</dbReference>
<keyword evidence="4" id="KW-0433">Leucine-rich repeat</keyword>
<dbReference type="PROSITE" id="PS50104">
    <property type="entry name" value="TIR"/>
    <property type="match status" value="1"/>
</dbReference>
<comment type="similarity">
    <text evidence="2">Belongs to the Toll-like receptor family.</text>
</comment>
<dbReference type="Proteomes" id="UP000515135">
    <property type="component" value="Unplaced"/>
</dbReference>
<dbReference type="SUPFAM" id="SSF52058">
    <property type="entry name" value="L domain-like"/>
    <property type="match status" value="2"/>
</dbReference>
<keyword evidence="6 14" id="KW-0732">Signal</keyword>
<dbReference type="InterPro" id="IPR001611">
    <property type="entry name" value="Leu-rich_rpt"/>
</dbReference>
<evidence type="ECO:0000256" key="1">
    <source>
        <dbReference type="ARBA" id="ARBA00004479"/>
    </source>
</evidence>
<dbReference type="GO" id="GO:0004888">
    <property type="term" value="F:transmembrane signaling receptor activity"/>
    <property type="evidence" value="ECO:0007669"/>
    <property type="project" value="InterPro"/>
</dbReference>
<evidence type="ECO:0000256" key="6">
    <source>
        <dbReference type="ARBA" id="ARBA00022729"/>
    </source>
</evidence>
<dbReference type="InterPro" id="IPR017241">
    <property type="entry name" value="Toll-like_receptor"/>
</dbReference>
<dbReference type="GO" id="GO:0002224">
    <property type="term" value="P:toll-like receptor signaling pathway"/>
    <property type="evidence" value="ECO:0007669"/>
    <property type="project" value="InterPro"/>
</dbReference>
<keyword evidence="11" id="KW-0675">Receptor</keyword>
<dbReference type="InterPro" id="IPR000157">
    <property type="entry name" value="TIR_dom"/>
</dbReference>
<name>A0A6P4ZFI7_BRABE</name>
<feature type="chain" id="PRO_5044647661" evidence="14">
    <location>
        <begin position="23"/>
        <end position="867"/>
    </location>
</feature>
<evidence type="ECO:0000256" key="9">
    <source>
        <dbReference type="ARBA" id="ARBA00022989"/>
    </source>
</evidence>
<dbReference type="OrthoDB" id="676979at2759"/>
<evidence type="ECO:0000256" key="8">
    <source>
        <dbReference type="ARBA" id="ARBA00022859"/>
    </source>
</evidence>
<dbReference type="SUPFAM" id="SSF52200">
    <property type="entry name" value="Toll/Interleukin receptor TIR domain"/>
    <property type="match status" value="1"/>
</dbReference>
<dbReference type="PANTHER" id="PTHR24365">
    <property type="entry name" value="TOLL-LIKE RECEPTOR"/>
    <property type="match status" value="1"/>
</dbReference>
<evidence type="ECO:0000259" key="15">
    <source>
        <dbReference type="PROSITE" id="PS50104"/>
    </source>
</evidence>
<dbReference type="RefSeq" id="XP_019639991.1">
    <property type="nucleotide sequence ID" value="XM_019784432.1"/>
</dbReference>
<evidence type="ECO:0000256" key="3">
    <source>
        <dbReference type="ARBA" id="ARBA00022588"/>
    </source>
</evidence>
<dbReference type="GO" id="GO:0005886">
    <property type="term" value="C:plasma membrane"/>
    <property type="evidence" value="ECO:0007669"/>
    <property type="project" value="TreeGrafter"/>
</dbReference>
<evidence type="ECO:0000313" key="16">
    <source>
        <dbReference type="Proteomes" id="UP000515135"/>
    </source>
</evidence>
<dbReference type="InterPro" id="IPR003591">
    <property type="entry name" value="Leu-rich_rpt_typical-subtyp"/>
</dbReference>
<dbReference type="AlphaFoldDB" id="A0A6P4ZFI7"/>
<dbReference type="FunFam" id="3.80.10.10:FF:001164">
    <property type="entry name" value="GH01279p"/>
    <property type="match status" value="1"/>
</dbReference>